<accession>A0ACC6KTA7</accession>
<name>A0ACC6KTA7_9SPHI</name>
<keyword evidence="2" id="KW-1185">Reference proteome</keyword>
<comment type="caution">
    <text evidence="1">The sequence shown here is derived from an EMBL/GenBank/DDBJ whole genome shotgun (WGS) entry which is preliminary data.</text>
</comment>
<dbReference type="EMBL" id="JAVDTF010000001">
    <property type="protein sequence ID" value="MDR6782494.1"/>
    <property type="molecule type" value="Genomic_DNA"/>
</dbReference>
<dbReference type="Proteomes" id="UP001246858">
    <property type="component" value="Unassembled WGS sequence"/>
</dbReference>
<evidence type="ECO:0000313" key="2">
    <source>
        <dbReference type="Proteomes" id="UP001246858"/>
    </source>
</evidence>
<keyword evidence="1" id="KW-0131">Cell cycle</keyword>
<protein>
    <submittedName>
        <fullName evidence="1">Cell division protein FtsW (Lipid II flippase)</fullName>
    </submittedName>
</protein>
<keyword evidence="1" id="KW-0132">Cell division</keyword>
<sequence>MIRFISSLSQTKRTLLLSLIGLVIAVGISFLTVASIVGPVLLVVAAFFVIYILLLARNPSLGLSALIVYCFTMGLFSRETSSAIPFGIGIEVFLLLAWIIVIIMHNEFDWKNINNPLTKVMLVWFIISCVELINPAGASVRGWLQEVRSTALFPILAIPLVFLLYNSESKLNLFIILIISLSFLAALNGIKQQHIGLSPGEQRFLDEGGSITHMLWGKLRVFSFYSDAGQFGASQAAFILTAVMLALGPFKTWIRIAMLILSVFFVYGMLISGTRGALFALVVGAFIAITLTKNIKVLALGIVGAAMCLFVLKYTSIGSGNYAIHRMRTALDPKEASLNVRLQNQQILAEYLKTRPFGGGLGVIGAWGKEYNKDKFLSTVEPDSYWVKLWAMYGIVGFTFWFCMMMYLLGKCCGIIWKIRNAKLRYKAIALLSSTAGLFFCSYGNEVMNAMPSAIVVWISLAFIFMCPKFDEKHEPKFLNV</sequence>
<reference evidence="1" key="1">
    <citation type="submission" date="2023-07" db="EMBL/GenBank/DDBJ databases">
        <title>Sorghum-associated microbial communities from plants grown in Nebraska, USA.</title>
        <authorList>
            <person name="Schachtman D."/>
        </authorList>
    </citation>
    <scope>NUCLEOTIDE SEQUENCE</scope>
    <source>
        <strain evidence="1">2697</strain>
    </source>
</reference>
<organism evidence="1 2">
    <name type="scientific">Pedobacter africanus</name>
    <dbReference type="NCBI Taxonomy" id="151894"/>
    <lineage>
        <taxon>Bacteria</taxon>
        <taxon>Pseudomonadati</taxon>
        <taxon>Bacteroidota</taxon>
        <taxon>Sphingobacteriia</taxon>
        <taxon>Sphingobacteriales</taxon>
        <taxon>Sphingobacteriaceae</taxon>
        <taxon>Pedobacter</taxon>
    </lineage>
</organism>
<gene>
    <name evidence="1" type="ORF">J2X78_001046</name>
</gene>
<proteinExistence type="predicted"/>
<evidence type="ECO:0000313" key="1">
    <source>
        <dbReference type="EMBL" id="MDR6782494.1"/>
    </source>
</evidence>